<feature type="region of interest" description="Disordered" evidence="1">
    <location>
        <begin position="40"/>
        <end position="94"/>
    </location>
</feature>
<reference evidence="2 3" key="1">
    <citation type="journal article" date="2022" name="Gigascience">
        <title>A chromosome-level genome assembly and annotation of the desert horned lizard, Phrynosoma platyrhinos, provides insight into chromosomal rearrangements among reptiles.</title>
        <authorList>
            <person name="Koochekian N."/>
            <person name="Ascanio A."/>
            <person name="Farleigh K."/>
            <person name="Card D.C."/>
            <person name="Schield D.R."/>
            <person name="Castoe T.A."/>
            <person name="Jezkova T."/>
        </authorList>
    </citation>
    <scope>NUCLEOTIDE SEQUENCE [LARGE SCALE GENOMIC DNA]</scope>
    <source>
        <strain evidence="2">NK-2021</strain>
    </source>
</reference>
<evidence type="ECO:0000313" key="3">
    <source>
        <dbReference type="Proteomes" id="UP000826234"/>
    </source>
</evidence>
<dbReference type="EMBL" id="JAIPUX010000439">
    <property type="protein sequence ID" value="KAH0627747.1"/>
    <property type="molecule type" value="Genomic_DNA"/>
</dbReference>
<accession>A0ABQ7TDE9</accession>
<name>A0ABQ7TDE9_PHRPL</name>
<sequence length="94" mass="10754">MVDMKAKLRELGSSVSDARKRLLRYNIYLKKKLAKAIQERRAWREQQLRSGELGAEQDTADDRSRGSMTPQGVFQRSAGKMDTMSSRPSHDRGQ</sequence>
<evidence type="ECO:0000256" key="1">
    <source>
        <dbReference type="SAM" id="MobiDB-lite"/>
    </source>
</evidence>
<evidence type="ECO:0000313" key="2">
    <source>
        <dbReference type="EMBL" id="KAH0627747.1"/>
    </source>
</evidence>
<proteinExistence type="predicted"/>
<protein>
    <submittedName>
        <fullName evidence="2">Uncharacterized protein</fullName>
    </submittedName>
</protein>
<dbReference type="Proteomes" id="UP000826234">
    <property type="component" value="Unassembled WGS sequence"/>
</dbReference>
<organism evidence="2 3">
    <name type="scientific">Phrynosoma platyrhinos</name>
    <name type="common">Desert horned lizard</name>
    <dbReference type="NCBI Taxonomy" id="52577"/>
    <lineage>
        <taxon>Eukaryota</taxon>
        <taxon>Metazoa</taxon>
        <taxon>Chordata</taxon>
        <taxon>Craniata</taxon>
        <taxon>Vertebrata</taxon>
        <taxon>Euteleostomi</taxon>
        <taxon>Lepidosauria</taxon>
        <taxon>Squamata</taxon>
        <taxon>Bifurcata</taxon>
        <taxon>Unidentata</taxon>
        <taxon>Episquamata</taxon>
        <taxon>Toxicofera</taxon>
        <taxon>Iguania</taxon>
        <taxon>Phrynosomatidae</taxon>
        <taxon>Phrynosomatinae</taxon>
        <taxon>Phrynosoma</taxon>
    </lineage>
</organism>
<gene>
    <name evidence="2" type="ORF">JD844_008033</name>
</gene>
<keyword evidence="3" id="KW-1185">Reference proteome</keyword>
<comment type="caution">
    <text evidence="2">The sequence shown here is derived from an EMBL/GenBank/DDBJ whole genome shotgun (WGS) entry which is preliminary data.</text>
</comment>